<proteinExistence type="predicted"/>
<evidence type="ECO:0000313" key="2">
    <source>
        <dbReference type="Proteomes" id="UP000190951"/>
    </source>
</evidence>
<dbReference type="AlphaFoldDB" id="A0A1S8M2X4"/>
<keyword evidence="2" id="KW-1185">Reference proteome</keyword>
<reference evidence="1 2" key="1">
    <citation type="submission" date="2022-04" db="EMBL/GenBank/DDBJ databases">
        <title>Genome sequence of C. roseum typestrain.</title>
        <authorList>
            <person name="Poehlein A."/>
            <person name="Schoch T."/>
            <person name="Duerre P."/>
            <person name="Daniel R."/>
        </authorList>
    </citation>
    <scope>NUCLEOTIDE SEQUENCE [LARGE SCALE GENOMIC DNA]</scope>
    <source>
        <strain evidence="1 2">DSM 7320</strain>
    </source>
</reference>
<dbReference type="EMBL" id="CP096983">
    <property type="protein sequence ID" value="URZ10797.1"/>
    <property type="molecule type" value="Genomic_DNA"/>
</dbReference>
<accession>A0A1S8M2X4</accession>
<sequence>MENLFYKILKDTNEKAHEIIETLKFKSEKTILIDEIYSHLINEKNEKIINLETNFKKIESININYQKNIEKLVQQNTILKVKVMALESLLNENINSSMD</sequence>
<dbReference type="Proteomes" id="UP000190951">
    <property type="component" value="Chromosome"/>
</dbReference>
<evidence type="ECO:0000313" key="1">
    <source>
        <dbReference type="EMBL" id="URZ10797.1"/>
    </source>
</evidence>
<gene>
    <name evidence="1" type="ORF">CROST_015120</name>
</gene>
<dbReference type="RefSeq" id="WP_077834377.1">
    <property type="nucleotide sequence ID" value="NZ_CP096983.1"/>
</dbReference>
<organism evidence="1 2">
    <name type="scientific">Clostridium felsineum</name>
    <dbReference type="NCBI Taxonomy" id="36839"/>
    <lineage>
        <taxon>Bacteria</taxon>
        <taxon>Bacillati</taxon>
        <taxon>Bacillota</taxon>
        <taxon>Clostridia</taxon>
        <taxon>Eubacteriales</taxon>
        <taxon>Clostridiaceae</taxon>
        <taxon>Clostridium</taxon>
    </lineage>
</organism>
<dbReference type="KEGG" id="crw:CROST_015120"/>
<protein>
    <submittedName>
        <fullName evidence="1">Uncharacterized protein</fullName>
    </submittedName>
</protein>
<name>A0A1S8M2X4_9CLOT</name>